<dbReference type="AlphaFoldDB" id="A0AAV5WQ10"/>
<organism evidence="1 2">
    <name type="scientific">Pristionchus fissidentatus</name>
    <dbReference type="NCBI Taxonomy" id="1538716"/>
    <lineage>
        <taxon>Eukaryota</taxon>
        <taxon>Metazoa</taxon>
        <taxon>Ecdysozoa</taxon>
        <taxon>Nematoda</taxon>
        <taxon>Chromadorea</taxon>
        <taxon>Rhabditida</taxon>
        <taxon>Rhabditina</taxon>
        <taxon>Diplogasteromorpha</taxon>
        <taxon>Diplogasteroidea</taxon>
        <taxon>Neodiplogasteridae</taxon>
        <taxon>Pristionchus</taxon>
    </lineage>
</organism>
<proteinExistence type="predicted"/>
<dbReference type="Proteomes" id="UP001432322">
    <property type="component" value="Unassembled WGS sequence"/>
</dbReference>
<feature type="non-terminal residue" evidence="1">
    <location>
        <position position="1"/>
    </location>
</feature>
<protein>
    <submittedName>
        <fullName evidence="1">Uncharacterized protein</fullName>
    </submittedName>
</protein>
<accession>A0AAV5WQ10</accession>
<dbReference type="EMBL" id="BTSY01000006">
    <property type="protein sequence ID" value="GMT32680.1"/>
    <property type="molecule type" value="Genomic_DNA"/>
</dbReference>
<reference evidence="1" key="1">
    <citation type="submission" date="2023-10" db="EMBL/GenBank/DDBJ databases">
        <title>Genome assembly of Pristionchus species.</title>
        <authorList>
            <person name="Yoshida K."/>
            <person name="Sommer R.J."/>
        </authorList>
    </citation>
    <scope>NUCLEOTIDE SEQUENCE</scope>
    <source>
        <strain evidence="1">RS5133</strain>
    </source>
</reference>
<name>A0AAV5WQ10_9BILA</name>
<evidence type="ECO:0000313" key="1">
    <source>
        <dbReference type="EMBL" id="GMT32680.1"/>
    </source>
</evidence>
<keyword evidence="2" id="KW-1185">Reference proteome</keyword>
<evidence type="ECO:0000313" key="2">
    <source>
        <dbReference type="Proteomes" id="UP001432322"/>
    </source>
</evidence>
<sequence length="126" mass="14754">ADRCVTHQRLQITSTSHPFTYVIRRMLSEEECLFHSIQLRIDPPSEKFRGNALWMSVDWEGAMAHPREFEVYELVIRDGIEYRIPRHRKEQNLFVSARNSGFLLVIEGKGYASEQHLEIIYSICSA</sequence>
<comment type="caution">
    <text evidence="1">The sequence shown here is derived from an EMBL/GenBank/DDBJ whole genome shotgun (WGS) entry which is preliminary data.</text>
</comment>
<gene>
    <name evidence="1" type="ORF">PFISCL1PPCAC_23977</name>
</gene>